<name>A0A1W1BRG8_9ZZZZ</name>
<dbReference type="InterPro" id="IPR013762">
    <property type="entry name" value="Integrase-like_cat_sf"/>
</dbReference>
<dbReference type="GO" id="GO:0015074">
    <property type="term" value="P:DNA integration"/>
    <property type="evidence" value="ECO:0007669"/>
    <property type="project" value="UniProtKB-KW"/>
</dbReference>
<reference evidence="6" key="1">
    <citation type="submission" date="2016-10" db="EMBL/GenBank/DDBJ databases">
        <authorList>
            <person name="de Groot N.N."/>
        </authorList>
    </citation>
    <scope>NUCLEOTIDE SEQUENCE</scope>
</reference>
<dbReference type="SUPFAM" id="SSF47823">
    <property type="entry name" value="lambda integrase-like, N-terminal domain"/>
    <property type="match status" value="1"/>
</dbReference>
<sequence>MIFPSWAIDKKVSDILVAFEEYIAVTRALDSLTVSSYLNDLKQLEDFSQKPLLKIETADVLSFLSSFENKRTLNRKLSSVNTFFHFCHIQKFTHEKIRIPMAKLPRNLPKYLSVEEIMEGVSLIDKSTVIGLRDYALILFLYASGCRISEALAVQRSDILEGWLKIRFAKGEKERVVPLAPLAIEALEAYLAAEDMNSSYIWLNYRGDPLSRISAYKIVKKYLGVSPHVLRHSFASSLIIGGADLRVVQELLGHSSLETTQIYTHIQKQNLADTMQSFHPLA</sequence>
<feature type="domain" description="Tyr recombinase" evidence="4">
    <location>
        <begin position="107"/>
        <end position="276"/>
    </location>
</feature>
<keyword evidence="1" id="KW-0229">DNA integration</keyword>
<dbReference type="PROSITE" id="PS51900">
    <property type="entry name" value="CB"/>
    <property type="match status" value="1"/>
</dbReference>
<dbReference type="GO" id="GO:0003677">
    <property type="term" value="F:DNA binding"/>
    <property type="evidence" value="ECO:0007669"/>
    <property type="project" value="UniProtKB-KW"/>
</dbReference>
<dbReference type="AlphaFoldDB" id="A0A1W1BRG8"/>
<accession>A0A1W1BRG8</accession>
<evidence type="ECO:0000313" key="6">
    <source>
        <dbReference type="EMBL" id="SFV56062.1"/>
    </source>
</evidence>
<evidence type="ECO:0000259" key="4">
    <source>
        <dbReference type="PROSITE" id="PS51898"/>
    </source>
</evidence>
<dbReference type="Pfam" id="PF00589">
    <property type="entry name" value="Phage_integrase"/>
    <property type="match status" value="1"/>
</dbReference>
<dbReference type="GO" id="GO:0006310">
    <property type="term" value="P:DNA recombination"/>
    <property type="evidence" value="ECO:0007669"/>
    <property type="project" value="UniProtKB-KW"/>
</dbReference>
<protein>
    <submittedName>
        <fullName evidence="6">Tyrosine recombinase xerD</fullName>
    </submittedName>
</protein>
<gene>
    <name evidence="6" type="ORF">MNB_SV-10-940</name>
</gene>
<evidence type="ECO:0000256" key="2">
    <source>
        <dbReference type="ARBA" id="ARBA00023125"/>
    </source>
</evidence>
<dbReference type="Gene3D" id="1.10.443.10">
    <property type="entry name" value="Intergrase catalytic core"/>
    <property type="match status" value="1"/>
</dbReference>
<dbReference type="InterPro" id="IPR010998">
    <property type="entry name" value="Integrase_recombinase_N"/>
</dbReference>
<dbReference type="InterPro" id="IPR050090">
    <property type="entry name" value="Tyrosine_recombinase_XerCD"/>
</dbReference>
<dbReference type="Gene3D" id="1.10.150.130">
    <property type="match status" value="1"/>
</dbReference>
<dbReference type="InterPro" id="IPR002104">
    <property type="entry name" value="Integrase_catalytic"/>
</dbReference>
<dbReference type="EMBL" id="FPHL01000013">
    <property type="protein sequence ID" value="SFV56062.1"/>
    <property type="molecule type" value="Genomic_DNA"/>
</dbReference>
<dbReference type="InterPro" id="IPR011010">
    <property type="entry name" value="DNA_brk_join_enz"/>
</dbReference>
<keyword evidence="3" id="KW-0233">DNA recombination</keyword>
<dbReference type="PROSITE" id="PS51898">
    <property type="entry name" value="TYR_RECOMBINASE"/>
    <property type="match status" value="1"/>
</dbReference>
<dbReference type="SUPFAM" id="SSF56349">
    <property type="entry name" value="DNA breaking-rejoining enzymes"/>
    <property type="match status" value="1"/>
</dbReference>
<evidence type="ECO:0000256" key="1">
    <source>
        <dbReference type="ARBA" id="ARBA00022908"/>
    </source>
</evidence>
<feature type="domain" description="Core-binding (CB)" evidence="5">
    <location>
        <begin position="10"/>
        <end position="88"/>
    </location>
</feature>
<evidence type="ECO:0000256" key="3">
    <source>
        <dbReference type="ARBA" id="ARBA00023172"/>
    </source>
</evidence>
<keyword evidence="2" id="KW-0238">DNA-binding</keyword>
<dbReference type="Pfam" id="PF02899">
    <property type="entry name" value="Phage_int_SAM_1"/>
    <property type="match status" value="1"/>
</dbReference>
<dbReference type="PANTHER" id="PTHR30349:SF81">
    <property type="entry name" value="TYROSINE RECOMBINASE XERC"/>
    <property type="match status" value="1"/>
</dbReference>
<evidence type="ECO:0000259" key="5">
    <source>
        <dbReference type="PROSITE" id="PS51900"/>
    </source>
</evidence>
<dbReference type="PANTHER" id="PTHR30349">
    <property type="entry name" value="PHAGE INTEGRASE-RELATED"/>
    <property type="match status" value="1"/>
</dbReference>
<organism evidence="6">
    <name type="scientific">hydrothermal vent metagenome</name>
    <dbReference type="NCBI Taxonomy" id="652676"/>
    <lineage>
        <taxon>unclassified sequences</taxon>
        <taxon>metagenomes</taxon>
        <taxon>ecological metagenomes</taxon>
    </lineage>
</organism>
<proteinExistence type="predicted"/>
<dbReference type="InterPro" id="IPR004107">
    <property type="entry name" value="Integrase_SAM-like_N"/>
</dbReference>
<dbReference type="InterPro" id="IPR044068">
    <property type="entry name" value="CB"/>
</dbReference>